<dbReference type="AlphaFoldDB" id="A0A6A5SBM2"/>
<evidence type="ECO:0000256" key="1">
    <source>
        <dbReference type="SAM" id="MobiDB-lite"/>
    </source>
</evidence>
<sequence length="96" mass="10823">HGGAIVWSPRKLREPRVHQEIKEKETEESQIQKAQAKEVKAAAQLYKLQIAEQKHVVREAAKEKLKRIKAEKAAQVAEHAPKTQAQNKAQNTAKAL</sequence>
<feature type="region of interest" description="Disordered" evidence="1">
    <location>
        <begin position="72"/>
        <end position="96"/>
    </location>
</feature>
<dbReference type="EMBL" id="ML976155">
    <property type="protein sequence ID" value="KAF1937070.1"/>
    <property type="molecule type" value="Genomic_DNA"/>
</dbReference>
<gene>
    <name evidence="2" type="ORF">EJ02DRAFT_357663</name>
</gene>
<name>A0A6A5SBM2_9PLEO</name>
<evidence type="ECO:0000313" key="3">
    <source>
        <dbReference type="Proteomes" id="UP000800038"/>
    </source>
</evidence>
<feature type="non-terminal residue" evidence="2">
    <location>
        <position position="1"/>
    </location>
</feature>
<organism evidence="2 3">
    <name type="scientific">Clathrospora elynae</name>
    <dbReference type="NCBI Taxonomy" id="706981"/>
    <lineage>
        <taxon>Eukaryota</taxon>
        <taxon>Fungi</taxon>
        <taxon>Dikarya</taxon>
        <taxon>Ascomycota</taxon>
        <taxon>Pezizomycotina</taxon>
        <taxon>Dothideomycetes</taxon>
        <taxon>Pleosporomycetidae</taxon>
        <taxon>Pleosporales</taxon>
        <taxon>Diademaceae</taxon>
        <taxon>Clathrospora</taxon>
    </lineage>
</organism>
<protein>
    <submittedName>
        <fullName evidence="2">Uncharacterized protein</fullName>
    </submittedName>
</protein>
<evidence type="ECO:0000313" key="2">
    <source>
        <dbReference type="EMBL" id="KAF1937070.1"/>
    </source>
</evidence>
<accession>A0A6A5SBM2</accession>
<dbReference type="Proteomes" id="UP000800038">
    <property type="component" value="Unassembled WGS sequence"/>
</dbReference>
<proteinExistence type="predicted"/>
<reference evidence="2" key="1">
    <citation type="journal article" date="2020" name="Stud. Mycol.">
        <title>101 Dothideomycetes genomes: a test case for predicting lifestyles and emergence of pathogens.</title>
        <authorList>
            <person name="Haridas S."/>
            <person name="Albert R."/>
            <person name="Binder M."/>
            <person name="Bloem J."/>
            <person name="Labutti K."/>
            <person name="Salamov A."/>
            <person name="Andreopoulos B."/>
            <person name="Baker S."/>
            <person name="Barry K."/>
            <person name="Bills G."/>
            <person name="Bluhm B."/>
            <person name="Cannon C."/>
            <person name="Castanera R."/>
            <person name="Culley D."/>
            <person name="Daum C."/>
            <person name="Ezra D."/>
            <person name="Gonzalez J."/>
            <person name="Henrissat B."/>
            <person name="Kuo A."/>
            <person name="Liang C."/>
            <person name="Lipzen A."/>
            <person name="Lutzoni F."/>
            <person name="Magnuson J."/>
            <person name="Mondo S."/>
            <person name="Nolan M."/>
            <person name="Ohm R."/>
            <person name="Pangilinan J."/>
            <person name="Park H.-J."/>
            <person name="Ramirez L."/>
            <person name="Alfaro M."/>
            <person name="Sun H."/>
            <person name="Tritt A."/>
            <person name="Yoshinaga Y."/>
            <person name="Zwiers L.-H."/>
            <person name="Turgeon B."/>
            <person name="Goodwin S."/>
            <person name="Spatafora J."/>
            <person name="Crous P."/>
            <person name="Grigoriev I."/>
        </authorList>
    </citation>
    <scope>NUCLEOTIDE SEQUENCE</scope>
    <source>
        <strain evidence="2">CBS 161.51</strain>
    </source>
</reference>
<keyword evidence="3" id="KW-1185">Reference proteome</keyword>
<feature type="compositionally biased region" description="Low complexity" evidence="1">
    <location>
        <begin position="82"/>
        <end position="96"/>
    </location>
</feature>